<organism evidence="3 4">
    <name type="scientific">Treponema parvum</name>
    <dbReference type="NCBI Taxonomy" id="138851"/>
    <lineage>
        <taxon>Bacteria</taxon>
        <taxon>Pseudomonadati</taxon>
        <taxon>Spirochaetota</taxon>
        <taxon>Spirochaetia</taxon>
        <taxon>Spirochaetales</taxon>
        <taxon>Treponemataceae</taxon>
        <taxon>Treponema</taxon>
    </lineage>
</organism>
<feature type="domain" description="NAD glycohydrolase translocation F5/8 type C" evidence="2">
    <location>
        <begin position="251"/>
        <end position="381"/>
    </location>
</feature>
<proteinExistence type="predicted"/>
<reference evidence="3" key="2">
    <citation type="journal article" date="2021" name="Microbiol. Resour. Announc.">
        <title>Complete Genome Sequences of Three Human Oral Treponema parvum Isolates.</title>
        <authorList>
            <person name="Zeng H."/>
            <person name="Watt R.M."/>
        </authorList>
    </citation>
    <scope>NUCLEOTIDE SEQUENCE</scope>
    <source>
        <strain evidence="3">ATCC 700773</strain>
    </source>
</reference>
<sequence length="385" mass="43638">MKKVFFAVFVLLCTTYVLAIENKTVIQDQDGKSISATFNDKGIITALKGSVDNFSVTSLNISTESNLIRIKMKSSGDGCFEFTMEPHDTCIKITKIFTEVPGYFPPRDNLTYTIYFDKNDKYLLKDDYLSIDKVIKTSVISANPKDSLLPLIKYKNNVLIQYYGVTIPPDDPGSRKYEYSPDKKNILCSLIMPGDVFEKFMTVSVFDIKSKDITVNAINYVILYCYNDMLGTMLLPILFDFDDNLGAYLETEITADSYLTEGNVKYLPSRLKDTAIGTPWCEGLKGDGIGSRITIKAKTDISALVISNGFDSVKKYIYYNNNRVKQIKITDLNNKKNFIISELPDSVEPFEIYLPFSTKQLEIEILSVYKGEKYEDTCLNYILAK</sequence>
<feature type="chain" id="PRO_5037340286" description="NAD glycohydrolase translocation F5/8 type C domain-containing protein" evidence="1">
    <location>
        <begin position="20"/>
        <end position="385"/>
    </location>
</feature>
<dbReference type="NCBIfam" id="NF047619">
    <property type="entry name" value="NADase_discoid"/>
    <property type="match status" value="1"/>
</dbReference>
<dbReference type="InterPro" id="IPR057561">
    <property type="entry name" value="NADase_transloc"/>
</dbReference>
<dbReference type="RefSeq" id="WP_210118502.1">
    <property type="nucleotide sequence ID" value="NZ_CP054257.1"/>
</dbReference>
<keyword evidence="1" id="KW-0732">Signal</keyword>
<evidence type="ECO:0000256" key="1">
    <source>
        <dbReference type="SAM" id="SignalP"/>
    </source>
</evidence>
<reference evidence="3" key="1">
    <citation type="submission" date="2020-05" db="EMBL/GenBank/DDBJ databases">
        <authorList>
            <person name="Zeng H."/>
            <person name="Chan Y.K."/>
            <person name="Watt R.M."/>
        </authorList>
    </citation>
    <scope>NUCLEOTIDE SEQUENCE</scope>
    <source>
        <strain evidence="3">ATCC 700773</strain>
    </source>
</reference>
<feature type="signal peptide" evidence="1">
    <location>
        <begin position="1"/>
        <end position="19"/>
    </location>
</feature>
<name>A0A975EZP4_9SPIR</name>
<evidence type="ECO:0000259" key="2">
    <source>
        <dbReference type="Pfam" id="PF25302"/>
    </source>
</evidence>
<accession>A0A975EZP4</accession>
<gene>
    <name evidence="3" type="ORF">HRI96_05540</name>
</gene>
<protein>
    <recommendedName>
        <fullName evidence="2">NAD glycohydrolase translocation F5/8 type C domain-containing protein</fullName>
    </recommendedName>
</protein>
<dbReference type="AlphaFoldDB" id="A0A975EZP4"/>
<dbReference type="Proteomes" id="UP000671995">
    <property type="component" value="Chromosome"/>
</dbReference>
<evidence type="ECO:0000313" key="4">
    <source>
        <dbReference type="Proteomes" id="UP000671995"/>
    </source>
</evidence>
<dbReference type="EMBL" id="CP054257">
    <property type="protein sequence ID" value="QTQ11707.1"/>
    <property type="molecule type" value="Genomic_DNA"/>
</dbReference>
<dbReference type="Pfam" id="PF25302">
    <property type="entry name" value="NADase_transloc"/>
    <property type="match status" value="1"/>
</dbReference>
<evidence type="ECO:0000313" key="3">
    <source>
        <dbReference type="EMBL" id="QTQ11707.1"/>
    </source>
</evidence>